<evidence type="ECO:0000256" key="1">
    <source>
        <dbReference type="SAM" id="Phobius"/>
    </source>
</evidence>
<keyword evidence="3" id="KW-1185">Reference proteome</keyword>
<evidence type="ECO:0000313" key="3">
    <source>
        <dbReference type="Proteomes" id="UP001139486"/>
    </source>
</evidence>
<dbReference type="AlphaFoldDB" id="A0A9X2HYA5"/>
<keyword evidence="1" id="KW-1133">Transmembrane helix</keyword>
<evidence type="ECO:0000313" key="2">
    <source>
        <dbReference type="EMBL" id="MCP3735634.1"/>
    </source>
</evidence>
<comment type="caution">
    <text evidence="2">The sequence shown here is derived from an EMBL/GenBank/DDBJ whole genome shotgun (WGS) entry which is preliminary data.</text>
</comment>
<feature type="transmembrane region" description="Helical" evidence="1">
    <location>
        <begin position="36"/>
        <end position="53"/>
    </location>
</feature>
<organism evidence="2 3">
    <name type="scientific">Sphingomonas liriopis</name>
    <dbReference type="NCBI Taxonomy" id="2949094"/>
    <lineage>
        <taxon>Bacteria</taxon>
        <taxon>Pseudomonadati</taxon>
        <taxon>Pseudomonadota</taxon>
        <taxon>Alphaproteobacteria</taxon>
        <taxon>Sphingomonadales</taxon>
        <taxon>Sphingomonadaceae</taxon>
        <taxon>Sphingomonas</taxon>
    </lineage>
</organism>
<name>A0A9X2HYA5_9SPHN</name>
<dbReference type="Proteomes" id="UP001139486">
    <property type="component" value="Unassembled WGS sequence"/>
</dbReference>
<accession>A0A9X2HYA5</accession>
<keyword evidence="1" id="KW-0812">Transmembrane</keyword>
<protein>
    <submittedName>
        <fullName evidence="2">Uncharacterized protein</fullName>
    </submittedName>
</protein>
<proteinExistence type="predicted"/>
<gene>
    <name evidence="2" type="ORF">M9979_12195</name>
</gene>
<dbReference type="RefSeq" id="WP_254289633.1">
    <property type="nucleotide sequence ID" value="NZ_JAMLDY010000014.1"/>
</dbReference>
<keyword evidence="1" id="KW-0472">Membrane</keyword>
<reference evidence="2" key="1">
    <citation type="submission" date="2022-05" db="EMBL/GenBank/DDBJ databases">
        <title>Sphingomonas sp. strain RP10 Genome sequencing and assembly.</title>
        <authorList>
            <person name="Kim I."/>
        </authorList>
    </citation>
    <scope>NUCLEOTIDE SEQUENCE</scope>
    <source>
        <strain evidence="2">RP10</strain>
    </source>
</reference>
<sequence length="61" mass="6594">MAVIAAIAALLILTTTMFLAVDLLFEWSAGSPVHGRHVVGVMLLVLLLTWRIATRVMTGTM</sequence>
<dbReference type="EMBL" id="JAMLDY010000014">
    <property type="protein sequence ID" value="MCP3735634.1"/>
    <property type="molecule type" value="Genomic_DNA"/>
</dbReference>